<dbReference type="InterPro" id="IPR032616">
    <property type="entry name" value="DUF4886"/>
</dbReference>
<dbReference type="InterPro" id="IPR036514">
    <property type="entry name" value="SGNH_hydro_sf"/>
</dbReference>
<dbReference type="AlphaFoldDB" id="A0A974BLU7"/>
<keyword evidence="4" id="KW-1185">Reference proteome</keyword>
<sequence length="332" mass="37721">MKKITLILLIIAFLFLNTVTSYSYATVNTIETTTTEEAQINQFRVLTVKIVNILNNMLDTRYVPSEKAIKILSVGNSFSQDSVYYLYEIAKAADVNIIVGNLYNSGCSLERHLKYANSDEKAYTYYKWNSKGMREYKNKTMKDAILDEDWDYITLQQASGESGVYDTFQPYLDELIDYIKELSTNTDLKLAFNMTWAYASKSPNNNFSYYKRNQITMYNSIVDAYKQASDETGIDIIIPCGTAIQNARNNKYLKTSANELTSDGYHLGYGLGRYIAGLTFFQTIIVDNEKIDISLSKDVAFFPDTKDCTEELASLAKKAALNAVKKPFEITK</sequence>
<accession>A0A974BLU7</accession>
<evidence type="ECO:0000256" key="1">
    <source>
        <dbReference type="SAM" id="SignalP"/>
    </source>
</evidence>
<dbReference type="Gene3D" id="3.40.50.1110">
    <property type="entry name" value="SGNH hydrolase"/>
    <property type="match status" value="1"/>
</dbReference>
<feature type="signal peptide" evidence="1">
    <location>
        <begin position="1"/>
        <end position="25"/>
    </location>
</feature>
<comment type="caution">
    <text evidence="3">The sequence shown here is derived from an EMBL/GenBank/DDBJ whole genome shotgun (WGS) entry which is preliminary data.</text>
</comment>
<name>A0A974BLU7_SEDHY</name>
<dbReference type="RefSeq" id="WP_179239481.1">
    <property type="nucleotide sequence ID" value="NZ_JACBNQ010000028.1"/>
</dbReference>
<keyword evidence="1" id="KW-0732">Signal</keyword>
<dbReference type="Proteomes" id="UP000611629">
    <property type="component" value="Unassembled WGS sequence"/>
</dbReference>
<evidence type="ECO:0000313" key="4">
    <source>
        <dbReference type="Proteomes" id="UP000611629"/>
    </source>
</evidence>
<evidence type="ECO:0000259" key="2">
    <source>
        <dbReference type="Pfam" id="PF16227"/>
    </source>
</evidence>
<feature type="domain" description="DUF4886" evidence="2">
    <location>
        <begin position="70"/>
        <end position="322"/>
    </location>
</feature>
<proteinExistence type="predicted"/>
<reference evidence="3" key="1">
    <citation type="submission" date="2020-07" db="EMBL/GenBank/DDBJ databases">
        <title>Genomic analysis of a strain of Sedimentibacter Hydroxybenzoicus DSM7310.</title>
        <authorList>
            <person name="Ma S."/>
        </authorList>
    </citation>
    <scope>NUCLEOTIDE SEQUENCE</scope>
    <source>
        <strain evidence="3">DSM 7310</strain>
    </source>
</reference>
<dbReference type="EMBL" id="JACBNQ010000028">
    <property type="protein sequence ID" value="NYB75764.1"/>
    <property type="molecule type" value="Genomic_DNA"/>
</dbReference>
<dbReference type="Pfam" id="PF16227">
    <property type="entry name" value="DUF4886"/>
    <property type="match status" value="1"/>
</dbReference>
<evidence type="ECO:0000313" key="3">
    <source>
        <dbReference type="EMBL" id="NYB75764.1"/>
    </source>
</evidence>
<organism evidence="3 4">
    <name type="scientific">Sedimentibacter hydroxybenzoicus DSM 7310</name>
    <dbReference type="NCBI Taxonomy" id="1123245"/>
    <lineage>
        <taxon>Bacteria</taxon>
        <taxon>Bacillati</taxon>
        <taxon>Bacillota</taxon>
        <taxon>Tissierellia</taxon>
        <taxon>Sedimentibacter</taxon>
    </lineage>
</organism>
<protein>
    <submittedName>
        <fullName evidence="3">DUF4886 domain-containing protein</fullName>
    </submittedName>
</protein>
<gene>
    <name evidence="3" type="ORF">HZF24_16565</name>
</gene>
<feature type="chain" id="PRO_5037999840" evidence="1">
    <location>
        <begin position="26"/>
        <end position="332"/>
    </location>
</feature>